<evidence type="ECO:0000256" key="10">
    <source>
        <dbReference type="ARBA" id="ARBA00034422"/>
    </source>
</evidence>
<feature type="transmembrane region" description="Helical" evidence="13">
    <location>
        <begin position="441"/>
        <end position="460"/>
    </location>
</feature>
<evidence type="ECO:0000256" key="12">
    <source>
        <dbReference type="ARBA" id="ARBA00034450"/>
    </source>
</evidence>
<evidence type="ECO:0000256" key="5">
    <source>
        <dbReference type="ARBA" id="ARBA00022692"/>
    </source>
</evidence>
<gene>
    <name evidence="15" type="primary">SLC7A2</name>
</gene>
<dbReference type="PANTHER" id="PTHR43243:SF35">
    <property type="entry name" value="CATIONIC AMINO ACID TRANSPORTER 2"/>
    <property type="match status" value="1"/>
</dbReference>
<comment type="catalytic activity">
    <reaction evidence="12">
        <text>L-ornithine(in) = L-ornithine(out)</text>
        <dbReference type="Rhea" id="RHEA:71199"/>
        <dbReference type="ChEBI" id="CHEBI:46911"/>
    </reaction>
</comment>
<dbReference type="FunFam" id="1.20.1740.10:FF:000034">
    <property type="entry name" value="cationic amino acid transporter 2 isoform X2"/>
    <property type="match status" value="1"/>
</dbReference>
<dbReference type="Pfam" id="PF13520">
    <property type="entry name" value="AA_permease_2"/>
    <property type="match status" value="1"/>
</dbReference>
<organism evidence="15 16">
    <name type="scientific">Sus scrofa</name>
    <name type="common">Pig</name>
    <dbReference type="NCBI Taxonomy" id="9823"/>
    <lineage>
        <taxon>Eukaryota</taxon>
        <taxon>Metazoa</taxon>
        <taxon>Chordata</taxon>
        <taxon>Craniata</taxon>
        <taxon>Vertebrata</taxon>
        <taxon>Euteleostomi</taxon>
        <taxon>Mammalia</taxon>
        <taxon>Eutheria</taxon>
        <taxon>Laurasiatheria</taxon>
        <taxon>Artiodactyla</taxon>
        <taxon>Suina</taxon>
        <taxon>Suidae</taxon>
        <taxon>Sus</taxon>
    </lineage>
</organism>
<dbReference type="Proteomes" id="UP000694728">
    <property type="component" value="Unplaced"/>
</dbReference>
<evidence type="ECO:0000259" key="14">
    <source>
        <dbReference type="Pfam" id="PF13906"/>
    </source>
</evidence>
<comment type="subcellular location">
    <subcellularLocation>
        <location evidence="1">Cell membrane</location>
        <topology evidence="1">Multi-pass membrane protein</topology>
    </subcellularLocation>
</comment>
<feature type="transmembrane region" description="Helical" evidence="13">
    <location>
        <begin position="39"/>
        <end position="56"/>
    </location>
</feature>
<feature type="transmembrane region" description="Helical" evidence="13">
    <location>
        <begin position="472"/>
        <end position="493"/>
    </location>
</feature>
<keyword evidence="6" id="KW-0029">Amino-acid transport</keyword>
<keyword evidence="7 13" id="KW-1133">Transmembrane helix</keyword>
<evidence type="ECO:0000313" key="16">
    <source>
        <dbReference type="Proteomes" id="UP000314985"/>
    </source>
</evidence>
<evidence type="ECO:0000256" key="13">
    <source>
        <dbReference type="SAM" id="Phobius"/>
    </source>
</evidence>
<feature type="transmembrane region" description="Helical" evidence="13">
    <location>
        <begin position="137"/>
        <end position="159"/>
    </location>
</feature>
<dbReference type="Proteomes" id="UP000314985">
    <property type="component" value="Chromosome 17"/>
</dbReference>
<proteinExistence type="inferred from homology"/>
<keyword evidence="8 13" id="KW-0472">Membrane</keyword>
<keyword evidence="4" id="KW-1003">Cell membrane</keyword>
<evidence type="ECO:0000256" key="7">
    <source>
        <dbReference type="ARBA" id="ARBA00022989"/>
    </source>
</evidence>
<feature type="transmembrane region" description="Helical" evidence="13">
    <location>
        <begin position="361"/>
        <end position="382"/>
    </location>
</feature>
<protein>
    <submittedName>
        <fullName evidence="15">Solute carrier family 7 member 2</fullName>
    </submittedName>
</protein>
<dbReference type="AlphaFoldDB" id="A0A4X1TZT1"/>
<evidence type="ECO:0000256" key="1">
    <source>
        <dbReference type="ARBA" id="ARBA00004651"/>
    </source>
</evidence>
<dbReference type="Ensembl" id="ENSSSCT00070026500.1">
    <property type="protein sequence ID" value="ENSSSCP00070022015.1"/>
    <property type="gene ID" value="ENSSSCG00070013517.1"/>
</dbReference>
<sequence length="606" mass="65616">MIPCRATLSFARCLIRRKVVTLDSLEDSKLCRCLSTMDLIALGVGSTLGAGVYVLAGEVAKADSGPSIVVSFLIAALASVMAGLCYAEFGARVPKTGSAYLYTYVTVGELWAFITGWNLILSYVIGLLSFGVKESAWVNKVFTAVNILVLLFVMVAGFVKGNVANWKISEEFLKNISASAREPPSENGTSIYGAGGFMPYGFTGTLAGAATCFYAFVGFDCIATTGEEVRNPQKAIPIGIVTSLLVCFMAYFGVSAALTLMMPYYLLDEKSPLPVAFEYVGWGPAKYVVAAGSLCALSTSLLGSIFPMPRVIYAMAEDGLLFKCLAQINSKTKTPVIATLSSGAVAAVMAFLFDLKALVDMMSIGTLLAYSLVAACVLILRYQPGLSYEQPKYCPEKEALGSCASAASKSKSQVTVLPERGFSLRAFFSPSLLPTKQSASLVSFLVGFLAFLILGLSILTTYGVHAIARLEAWSLALLVLFLVLCVAVVLTIWRQPQNQQKVAFMVPFLPFLPAFSILVNIYLMVQLSADTWIRFSIWMALGFLIYFAYGIRHSLEGNSRDEDEDEDTHSNNVHTAAEEKSAIQANDHHQRHLSLPFIFHEKTSEC</sequence>
<feature type="transmembrane region" description="Helical" evidence="13">
    <location>
        <begin position="68"/>
        <end position="87"/>
    </location>
</feature>
<feature type="transmembrane region" description="Helical" evidence="13">
    <location>
        <begin position="336"/>
        <end position="355"/>
    </location>
</feature>
<dbReference type="PANTHER" id="PTHR43243">
    <property type="entry name" value="INNER MEMBRANE TRANSPORTER YGJI-RELATED"/>
    <property type="match status" value="1"/>
</dbReference>
<dbReference type="Gene3D" id="1.20.1740.10">
    <property type="entry name" value="Amino acid/polyamine transporter I"/>
    <property type="match status" value="2"/>
</dbReference>
<feature type="transmembrane region" description="Helical" evidence="13">
    <location>
        <begin position="531"/>
        <end position="551"/>
    </location>
</feature>
<feature type="domain" description="Cationic amino acid transporter C-terminal" evidence="14">
    <location>
        <begin position="504"/>
        <end position="554"/>
    </location>
</feature>
<evidence type="ECO:0000313" key="15">
    <source>
        <dbReference type="Ensembl" id="ENSSSCP00070022015.1"/>
    </source>
</evidence>
<reference evidence="15" key="2">
    <citation type="submission" date="2025-05" db="UniProtKB">
        <authorList>
            <consortium name="Ensembl"/>
        </authorList>
    </citation>
    <scope>IDENTIFICATION</scope>
</reference>
<comment type="catalytic activity">
    <reaction evidence="10">
        <text>L-lysine(in) = L-lysine(out)</text>
        <dbReference type="Rhea" id="RHEA:70935"/>
        <dbReference type="ChEBI" id="CHEBI:32551"/>
    </reaction>
</comment>
<accession>A0A4X1TZT1</accession>
<dbReference type="Ensembl" id="ENSSSCT00040005420.1">
    <property type="protein sequence ID" value="ENSSSCP00040001964.1"/>
    <property type="gene ID" value="ENSSSCG00040004193.1"/>
</dbReference>
<evidence type="ECO:0000256" key="8">
    <source>
        <dbReference type="ARBA" id="ARBA00023136"/>
    </source>
</evidence>
<evidence type="ECO:0000256" key="6">
    <source>
        <dbReference type="ARBA" id="ARBA00022970"/>
    </source>
</evidence>
<reference evidence="15 16" key="1">
    <citation type="submission" date="2017-08" db="EMBL/GenBank/DDBJ databases">
        <title>USMARCv1.0.</title>
        <authorList>
            <person name="Hannum G.I."/>
            <person name="Koren S."/>
            <person name="Schroeder S.G."/>
            <person name="Chin S.C."/>
            <person name="Nonneman D.J."/>
            <person name="Becker S.A."/>
            <person name="Rosen B.D."/>
            <person name="Bickhart D.M."/>
            <person name="Putnam N.H."/>
            <person name="Green R.E."/>
            <person name="Tuggle C.K."/>
            <person name="Liu H."/>
            <person name="Rohrer G.A."/>
            <person name="Warr A."/>
            <person name="Hall R."/>
            <person name="Kim K."/>
            <person name="Hume D.A."/>
            <person name="Talbot R."/>
            <person name="Chow W."/>
            <person name="Howe K."/>
            <person name="Schwartz A.S."/>
            <person name="Watson M."/>
            <person name="Archibald A.L."/>
            <person name="Phillippy A.M."/>
            <person name="Smith T.P.L."/>
        </authorList>
    </citation>
    <scope>NUCLEOTIDE SEQUENCE [LARGE SCALE GENOMIC DNA]</scope>
</reference>
<name>A0A4X1TZT1_PIG</name>
<dbReference type="GO" id="GO:0061459">
    <property type="term" value="F:L-arginine transmembrane transporter activity"/>
    <property type="evidence" value="ECO:0007669"/>
    <property type="project" value="UniProtKB-ARBA"/>
</dbReference>
<comment type="similarity">
    <text evidence="2">Belongs to the amino acid-polyamine-organocation (APC) superfamily. Cationic amino acid transporter (CAT) (TC 2.A.3.3) family.</text>
</comment>
<evidence type="ECO:0000256" key="4">
    <source>
        <dbReference type="ARBA" id="ARBA00022475"/>
    </source>
</evidence>
<dbReference type="InterPro" id="IPR029485">
    <property type="entry name" value="CAT_C"/>
</dbReference>
<dbReference type="InterPro" id="IPR002293">
    <property type="entry name" value="AA/rel_permease1"/>
</dbReference>
<evidence type="ECO:0000256" key="3">
    <source>
        <dbReference type="ARBA" id="ARBA00022448"/>
    </source>
</evidence>
<feature type="transmembrane region" description="Helical" evidence="13">
    <location>
        <begin position="502"/>
        <end position="525"/>
    </location>
</feature>
<dbReference type="Proteomes" id="UP000694722">
    <property type="component" value="Unplaced"/>
</dbReference>
<comment type="catalytic activity">
    <reaction evidence="11">
        <text>L-arginine(in) = L-arginine(out)</text>
        <dbReference type="Rhea" id="RHEA:32143"/>
        <dbReference type="ChEBI" id="CHEBI:32682"/>
    </reaction>
</comment>
<evidence type="ECO:0000256" key="11">
    <source>
        <dbReference type="ARBA" id="ARBA00034423"/>
    </source>
</evidence>
<dbReference type="InterPro" id="IPR004755">
    <property type="entry name" value="Cat_AA_permease"/>
</dbReference>
<dbReference type="ExpressionAtlas" id="A0A4X1TZT1">
    <property type="expression patterns" value="baseline and differential"/>
</dbReference>
<keyword evidence="9" id="KW-0325">Glycoprotein</keyword>
<dbReference type="PIRSF" id="PIRSF006060">
    <property type="entry name" value="AA_transporter"/>
    <property type="match status" value="1"/>
</dbReference>
<dbReference type="Pfam" id="PF13906">
    <property type="entry name" value="AA_permease_C"/>
    <property type="match status" value="1"/>
</dbReference>
<feature type="transmembrane region" description="Helical" evidence="13">
    <location>
        <begin position="287"/>
        <end position="306"/>
    </location>
</feature>
<dbReference type="GO" id="GO:0005886">
    <property type="term" value="C:plasma membrane"/>
    <property type="evidence" value="ECO:0007669"/>
    <property type="project" value="UniProtKB-SubCell"/>
</dbReference>
<evidence type="ECO:0000256" key="2">
    <source>
        <dbReference type="ARBA" id="ARBA00008572"/>
    </source>
</evidence>
<keyword evidence="3" id="KW-0813">Transport</keyword>
<dbReference type="Ensembl" id="ENSSSCT00045057782.1">
    <property type="protein sequence ID" value="ENSSSCP00045040405.1"/>
    <property type="gene ID" value="ENSSSCG00045033058.1"/>
</dbReference>
<feature type="transmembrane region" description="Helical" evidence="13">
    <location>
        <begin position="99"/>
        <end position="125"/>
    </location>
</feature>
<feature type="transmembrane region" description="Helical" evidence="13">
    <location>
        <begin position="240"/>
        <end position="267"/>
    </location>
</feature>
<evidence type="ECO:0000256" key="9">
    <source>
        <dbReference type="ARBA" id="ARBA00023180"/>
    </source>
</evidence>
<dbReference type="NCBIfam" id="TIGR00906">
    <property type="entry name" value="2A0303"/>
    <property type="match status" value="1"/>
</dbReference>
<keyword evidence="5 13" id="KW-0812">Transmembrane</keyword>